<comment type="cofactor">
    <cofactor evidence="1 11">
        <name>Mg(2+)</name>
        <dbReference type="ChEBI" id="CHEBI:18420"/>
    </cofactor>
</comment>
<keyword evidence="7 11" id="KW-0547">Nucleotide-binding</keyword>
<organism evidence="13 14">
    <name type="scientific">Boletus edulis BED1</name>
    <dbReference type="NCBI Taxonomy" id="1328754"/>
    <lineage>
        <taxon>Eukaryota</taxon>
        <taxon>Fungi</taxon>
        <taxon>Dikarya</taxon>
        <taxon>Basidiomycota</taxon>
        <taxon>Agaricomycotina</taxon>
        <taxon>Agaricomycetes</taxon>
        <taxon>Agaricomycetidae</taxon>
        <taxon>Boletales</taxon>
        <taxon>Boletineae</taxon>
        <taxon>Boletaceae</taxon>
        <taxon>Boletoideae</taxon>
        <taxon>Boletus</taxon>
    </lineage>
</organism>
<dbReference type="AlphaFoldDB" id="A0AAD4GBF8"/>
<dbReference type="EMBL" id="WHUW01000024">
    <property type="protein sequence ID" value="KAF8435702.1"/>
    <property type="molecule type" value="Genomic_DNA"/>
</dbReference>
<dbReference type="GO" id="GO:0006166">
    <property type="term" value="P:purine ribonucleoside salvage"/>
    <property type="evidence" value="ECO:0007669"/>
    <property type="project" value="UniProtKB-KW"/>
</dbReference>
<gene>
    <name evidence="13" type="ORF">L210DRAFT_3762529</name>
</gene>
<evidence type="ECO:0000256" key="4">
    <source>
        <dbReference type="ARBA" id="ARBA00012119"/>
    </source>
</evidence>
<dbReference type="GO" id="GO:0004001">
    <property type="term" value="F:adenosine kinase activity"/>
    <property type="evidence" value="ECO:0007669"/>
    <property type="project" value="UniProtKB-UniRule"/>
</dbReference>
<feature type="domain" description="Carbohydrate kinase PfkB" evidence="12">
    <location>
        <begin position="30"/>
        <end position="338"/>
    </location>
</feature>
<evidence type="ECO:0000256" key="8">
    <source>
        <dbReference type="ARBA" id="ARBA00022777"/>
    </source>
</evidence>
<dbReference type="GO" id="GO:0005829">
    <property type="term" value="C:cytosol"/>
    <property type="evidence" value="ECO:0007669"/>
    <property type="project" value="TreeGrafter"/>
</dbReference>
<keyword evidence="6 11" id="KW-0660">Purine salvage</keyword>
<evidence type="ECO:0000256" key="10">
    <source>
        <dbReference type="PIRSR" id="PIRSR601805-1"/>
    </source>
</evidence>
<name>A0AAD4GBF8_BOLED</name>
<sequence>MPYQLFCMGDPLLDVQVRDGEALLTKYHLSANNAIRAEDKHQPIYEEIATRYRATYVAGGGAQNAARGAAYVLPPKSVVFTGCVGDDDLAEQLRAANQREGLDEVYLVKKGEKTGACAVIITGHHRSLVTTLRAAGKFEASHLSSPTVAPLIEGAKVYYVEGFFLTHGVESALVLSKHASEYNKTFVLNLSAPFILTYYNPQLEQVLPYTDIVLGNESEAHAYANAILKSDTTDIIEIAKGIAKYRKANARPRVVVITQGSQSTVVVDGANPDVAKVYPVTPIASELIVDTNGAGDAFAGGLLGAYVDGRGLEESVEVGHKMGAMCVQLVGPQYKWPKVKVF</sequence>
<dbReference type="Gene3D" id="3.40.1190.20">
    <property type="match status" value="1"/>
</dbReference>
<comment type="caution">
    <text evidence="13">The sequence shown here is derived from an EMBL/GenBank/DDBJ whole genome shotgun (WGS) entry which is preliminary data.</text>
</comment>
<dbReference type="InterPro" id="IPR029056">
    <property type="entry name" value="Ribokinase-like"/>
</dbReference>
<comment type="pathway">
    <text evidence="2 11">Purine metabolism; AMP biosynthesis via salvage pathway; AMP from adenosine: step 1/1.</text>
</comment>
<dbReference type="PRINTS" id="PR00989">
    <property type="entry name" value="ADENOKINASE"/>
</dbReference>
<evidence type="ECO:0000313" key="14">
    <source>
        <dbReference type="Proteomes" id="UP001194468"/>
    </source>
</evidence>
<dbReference type="Gene3D" id="3.30.1110.10">
    <property type="match status" value="1"/>
</dbReference>
<dbReference type="Pfam" id="PF00294">
    <property type="entry name" value="PfkB"/>
    <property type="match status" value="1"/>
</dbReference>
<dbReference type="InterPro" id="IPR002173">
    <property type="entry name" value="Carboh/pur_kinase_PfkB_CS"/>
</dbReference>
<comment type="function">
    <text evidence="11">ATP dependent phosphorylation of adenosine and other related nucleoside analogs to monophosphate derivatives.</text>
</comment>
<accession>A0AAD4GBF8</accession>
<keyword evidence="8 11" id="KW-0418">Kinase</keyword>
<keyword evidence="11" id="KW-0460">Magnesium</keyword>
<evidence type="ECO:0000256" key="6">
    <source>
        <dbReference type="ARBA" id="ARBA00022726"/>
    </source>
</evidence>
<proteinExistence type="inferred from homology"/>
<evidence type="ECO:0000256" key="3">
    <source>
        <dbReference type="ARBA" id="ARBA00010688"/>
    </source>
</evidence>
<evidence type="ECO:0000256" key="5">
    <source>
        <dbReference type="ARBA" id="ARBA00022679"/>
    </source>
</evidence>
<protein>
    <recommendedName>
        <fullName evidence="4 11">Adenosine kinase</fullName>
        <shortName evidence="11">AK</shortName>
        <ecNumber evidence="4 11">2.7.1.20</ecNumber>
    </recommendedName>
    <alternativeName>
        <fullName evidence="11">Adenosine 5'-phosphotransferase</fullName>
    </alternativeName>
</protein>
<evidence type="ECO:0000256" key="1">
    <source>
        <dbReference type="ARBA" id="ARBA00001946"/>
    </source>
</evidence>
<keyword evidence="5 11" id="KW-0808">Transferase</keyword>
<evidence type="ECO:0000256" key="9">
    <source>
        <dbReference type="ARBA" id="ARBA00022840"/>
    </source>
</evidence>
<dbReference type="Proteomes" id="UP001194468">
    <property type="component" value="Unassembled WGS sequence"/>
</dbReference>
<dbReference type="GO" id="GO:0005634">
    <property type="term" value="C:nucleus"/>
    <property type="evidence" value="ECO:0007669"/>
    <property type="project" value="TreeGrafter"/>
</dbReference>
<reference evidence="13" key="2">
    <citation type="journal article" date="2020" name="Nat. Commun.">
        <title>Large-scale genome sequencing of mycorrhizal fungi provides insights into the early evolution of symbiotic traits.</title>
        <authorList>
            <person name="Miyauchi S."/>
            <person name="Kiss E."/>
            <person name="Kuo A."/>
            <person name="Drula E."/>
            <person name="Kohler A."/>
            <person name="Sanchez-Garcia M."/>
            <person name="Morin E."/>
            <person name="Andreopoulos B."/>
            <person name="Barry K.W."/>
            <person name="Bonito G."/>
            <person name="Buee M."/>
            <person name="Carver A."/>
            <person name="Chen C."/>
            <person name="Cichocki N."/>
            <person name="Clum A."/>
            <person name="Culley D."/>
            <person name="Crous P.W."/>
            <person name="Fauchery L."/>
            <person name="Girlanda M."/>
            <person name="Hayes R.D."/>
            <person name="Keri Z."/>
            <person name="LaButti K."/>
            <person name="Lipzen A."/>
            <person name="Lombard V."/>
            <person name="Magnuson J."/>
            <person name="Maillard F."/>
            <person name="Murat C."/>
            <person name="Nolan M."/>
            <person name="Ohm R.A."/>
            <person name="Pangilinan J."/>
            <person name="Pereira M.F."/>
            <person name="Perotto S."/>
            <person name="Peter M."/>
            <person name="Pfister S."/>
            <person name="Riley R."/>
            <person name="Sitrit Y."/>
            <person name="Stielow J.B."/>
            <person name="Szollosi G."/>
            <person name="Zifcakova L."/>
            <person name="Stursova M."/>
            <person name="Spatafora J.W."/>
            <person name="Tedersoo L."/>
            <person name="Vaario L.M."/>
            <person name="Yamada A."/>
            <person name="Yan M."/>
            <person name="Wang P."/>
            <person name="Xu J."/>
            <person name="Bruns T."/>
            <person name="Baldrian P."/>
            <person name="Vilgalys R."/>
            <person name="Dunand C."/>
            <person name="Henrissat B."/>
            <person name="Grigoriev I.V."/>
            <person name="Hibbett D."/>
            <person name="Nagy L.G."/>
            <person name="Martin F.M."/>
        </authorList>
    </citation>
    <scope>NUCLEOTIDE SEQUENCE</scope>
    <source>
        <strain evidence="13">BED1</strain>
    </source>
</reference>
<dbReference type="EC" id="2.7.1.20" evidence="4 11"/>
<evidence type="ECO:0000256" key="2">
    <source>
        <dbReference type="ARBA" id="ARBA00004801"/>
    </source>
</evidence>
<dbReference type="InterPro" id="IPR001805">
    <property type="entry name" value="Adenokinase"/>
</dbReference>
<evidence type="ECO:0000256" key="7">
    <source>
        <dbReference type="ARBA" id="ARBA00022741"/>
    </source>
</evidence>
<dbReference type="GO" id="GO:0044209">
    <property type="term" value="P:AMP salvage"/>
    <property type="evidence" value="ECO:0007669"/>
    <property type="project" value="UniProtKB-UniRule"/>
</dbReference>
<dbReference type="PANTHER" id="PTHR45769">
    <property type="entry name" value="ADENOSINE KINASE"/>
    <property type="match status" value="1"/>
</dbReference>
<feature type="active site" description="Proton acceptor" evidence="10">
    <location>
        <position position="296"/>
    </location>
</feature>
<dbReference type="PANTHER" id="PTHR45769:SF3">
    <property type="entry name" value="ADENOSINE KINASE"/>
    <property type="match status" value="1"/>
</dbReference>
<dbReference type="InterPro" id="IPR011611">
    <property type="entry name" value="PfkB_dom"/>
</dbReference>
<comment type="similarity">
    <text evidence="3 11">Belongs to the carbohydrate kinase PfkB family.</text>
</comment>
<reference evidence="13" key="1">
    <citation type="submission" date="2019-10" db="EMBL/GenBank/DDBJ databases">
        <authorList>
            <consortium name="DOE Joint Genome Institute"/>
            <person name="Kuo A."/>
            <person name="Miyauchi S."/>
            <person name="Kiss E."/>
            <person name="Drula E."/>
            <person name="Kohler A."/>
            <person name="Sanchez-Garcia M."/>
            <person name="Andreopoulos B."/>
            <person name="Barry K.W."/>
            <person name="Bonito G."/>
            <person name="Buee M."/>
            <person name="Carver A."/>
            <person name="Chen C."/>
            <person name="Cichocki N."/>
            <person name="Clum A."/>
            <person name="Culley D."/>
            <person name="Crous P.W."/>
            <person name="Fauchery L."/>
            <person name="Girlanda M."/>
            <person name="Hayes R."/>
            <person name="Keri Z."/>
            <person name="LaButti K."/>
            <person name="Lipzen A."/>
            <person name="Lombard V."/>
            <person name="Magnuson J."/>
            <person name="Maillard F."/>
            <person name="Morin E."/>
            <person name="Murat C."/>
            <person name="Nolan M."/>
            <person name="Ohm R."/>
            <person name="Pangilinan J."/>
            <person name="Pereira M."/>
            <person name="Perotto S."/>
            <person name="Peter M."/>
            <person name="Riley R."/>
            <person name="Sitrit Y."/>
            <person name="Stielow B."/>
            <person name="Szollosi G."/>
            <person name="Zifcakova L."/>
            <person name="Stursova M."/>
            <person name="Spatafora J.W."/>
            <person name="Tedersoo L."/>
            <person name="Vaario L.-M."/>
            <person name="Yamada A."/>
            <person name="Yan M."/>
            <person name="Wang P."/>
            <person name="Xu J."/>
            <person name="Bruns T."/>
            <person name="Baldrian P."/>
            <person name="Vilgalys R."/>
            <person name="Henrissat B."/>
            <person name="Grigoriev I.V."/>
            <person name="Hibbett D."/>
            <person name="Nagy L.G."/>
            <person name="Martin F.M."/>
        </authorList>
    </citation>
    <scope>NUCLEOTIDE SEQUENCE</scope>
    <source>
        <strain evidence="13">BED1</strain>
    </source>
</reference>
<dbReference type="GO" id="GO:0005524">
    <property type="term" value="F:ATP binding"/>
    <property type="evidence" value="ECO:0007669"/>
    <property type="project" value="UniProtKB-UniRule"/>
</dbReference>
<dbReference type="GO" id="GO:0006144">
    <property type="term" value="P:purine nucleobase metabolic process"/>
    <property type="evidence" value="ECO:0007669"/>
    <property type="project" value="TreeGrafter"/>
</dbReference>
<dbReference type="CDD" id="cd01168">
    <property type="entry name" value="adenosine_kinase"/>
    <property type="match status" value="1"/>
</dbReference>
<evidence type="ECO:0000259" key="12">
    <source>
        <dbReference type="Pfam" id="PF00294"/>
    </source>
</evidence>
<evidence type="ECO:0000256" key="11">
    <source>
        <dbReference type="RuleBase" id="RU368116"/>
    </source>
</evidence>
<comment type="catalytic activity">
    <reaction evidence="11">
        <text>adenosine + ATP = AMP + ADP + H(+)</text>
        <dbReference type="Rhea" id="RHEA:20824"/>
        <dbReference type="ChEBI" id="CHEBI:15378"/>
        <dbReference type="ChEBI" id="CHEBI:16335"/>
        <dbReference type="ChEBI" id="CHEBI:30616"/>
        <dbReference type="ChEBI" id="CHEBI:456215"/>
        <dbReference type="ChEBI" id="CHEBI:456216"/>
        <dbReference type="EC" id="2.7.1.20"/>
    </reaction>
</comment>
<evidence type="ECO:0000313" key="13">
    <source>
        <dbReference type="EMBL" id="KAF8435702.1"/>
    </source>
</evidence>
<keyword evidence="9 11" id="KW-0067">ATP-binding</keyword>
<dbReference type="SUPFAM" id="SSF53613">
    <property type="entry name" value="Ribokinase-like"/>
    <property type="match status" value="1"/>
</dbReference>
<dbReference type="PROSITE" id="PS00584">
    <property type="entry name" value="PFKB_KINASES_2"/>
    <property type="match status" value="1"/>
</dbReference>
<keyword evidence="14" id="KW-1185">Reference proteome</keyword>